<evidence type="ECO:0000313" key="3">
    <source>
        <dbReference type="Proteomes" id="UP000198870"/>
    </source>
</evidence>
<name>A0A1G5B2W6_9BACT</name>
<keyword evidence="3" id="KW-1185">Reference proteome</keyword>
<keyword evidence="1" id="KW-0472">Membrane</keyword>
<organism evidence="2 3">
    <name type="scientific">Desulfoluna spongiiphila</name>
    <dbReference type="NCBI Taxonomy" id="419481"/>
    <lineage>
        <taxon>Bacteria</taxon>
        <taxon>Pseudomonadati</taxon>
        <taxon>Thermodesulfobacteriota</taxon>
        <taxon>Desulfobacteria</taxon>
        <taxon>Desulfobacterales</taxon>
        <taxon>Desulfolunaceae</taxon>
        <taxon>Desulfoluna</taxon>
    </lineage>
</organism>
<proteinExistence type="predicted"/>
<dbReference type="InterPro" id="IPR011990">
    <property type="entry name" value="TPR-like_helical_dom_sf"/>
</dbReference>
<feature type="transmembrane region" description="Helical" evidence="1">
    <location>
        <begin position="246"/>
        <end position="265"/>
    </location>
</feature>
<evidence type="ECO:0000313" key="2">
    <source>
        <dbReference type="EMBL" id="SCX84488.1"/>
    </source>
</evidence>
<feature type="transmembrane region" description="Helical" evidence="1">
    <location>
        <begin position="100"/>
        <end position="118"/>
    </location>
</feature>
<reference evidence="2 3" key="1">
    <citation type="submission" date="2016-10" db="EMBL/GenBank/DDBJ databases">
        <authorList>
            <person name="de Groot N.N."/>
        </authorList>
    </citation>
    <scope>NUCLEOTIDE SEQUENCE [LARGE SCALE GENOMIC DNA]</scope>
    <source>
        <strain evidence="2 3">AA1</strain>
    </source>
</reference>
<keyword evidence="1" id="KW-1133">Transmembrane helix</keyword>
<keyword evidence="1" id="KW-0812">Transmembrane</keyword>
<dbReference type="STRING" id="419481.SAMN05216233_101592"/>
<feature type="transmembrane region" description="Helical" evidence="1">
    <location>
        <begin position="72"/>
        <end position="94"/>
    </location>
</feature>
<dbReference type="Gene3D" id="1.25.40.10">
    <property type="entry name" value="Tetratricopeptide repeat domain"/>
    <property type="match status" value="1"/>
</dbReference>
<dbReference type="AlphaFoldDB" id="A0A1G5B2W6"/>
<sequence>MTTYCLHHPQEPAHWSCPFCNGDFCNACVKTSTYRTYTVDHQSHLCPRCNREMDWVGAQNAIVPYWERLPHFFLYPLTPQILFFLGILGCLHLFFPGDSIPGGLVSLVSYALILRYAYLTLVTTSRGDLSPPPMGDIPLGGSIIIVMKQTLVVFVLAFPFALVLATLGQTIAYALLFLLILCAPAIIILLVTSNRVFHAVNPNAFIRLATRIGKGYLGMFGLLAILWGAPALLVSHLVPHVSPNTLGFLTCVISGYYTLVSYHLMGYVTLQYHEAIGYHVEQENFTAAPKPVKPGKAEPAEDPHLKKVTFLLREGQLEDALAYLGDLKQKEGKLPTPELSEKYFALLKMLGHTEDMAAHGHTHLAELIAQGKKGEALTAYADCMESDPAFAPSAHILYHIGMWTSDRVSPEQAIAILQKAIRNHPDDPLIPAIWFRAARILNDRLHQHDKAFKLLHGILKKFPEHEIAPQVRNYLSVM</sequence>
<dbReference type="RefSeq" id="WP_092208027.1">
    <property type="nucleotide sequence ID" value="NZ_FMUX01000001.1"/>
</dbReference>
<dbReference type="OrthoDB" id="8769854at2"/>
<feature type="transmembrane region" description="Helical" evidence="1">
    <location>
        <begin position="171"/>
        <end position="194"/>
    </location>
</feature>
<evidence type="ECO:0008006" key="4">
    <source>
        <dbReference type="Google" id="ProtNLM"/>
    </source>
</evidence>
<evidence type="ECO:0000256" key="1">
    <source>
        <dbReference type="SAM" id="Phobius"/>
    </source>
</evidence>
<accession>A0A1G5B2W6</accession>
<dbReference type="Proteomes" id="UP000198870">
    <property type="component" value="Unassembled WGS sequence"/>
</dbReference>
<dbReference type="SUPFAM" id="SSF48452">
    <property type="entry name" value="TPR-like"/>
    <property type="match status" value="1"/>
</dbReference>
<feature type="transmembrane region" description="Helical" evidence="1">
    <location>
        <begin position="215"/>
        <end position="234"/>
    </location>
</feature>
<feature type="transmembrane region" description="Helical" evidence="1">
    <location>
        <begin position="139"/>
        <end position="165"/>
    </location>
</feature>
<protein>
    <recommendedName>
        <fullName evidence="4">Tetratricopeptide repeat-containing protein</fullName>
    </recommendedName>
</protein>
<gene>
    <name evidence="2" type="ORF">SAMN05216233_101592</name>
</gene>
<dbReference type="EMBL" id="FMUX01000001">
    <property type="protein sequence ID" value="SCX84488.1"/>
    <property type="molecule type" value="Genomic_DNA"/>
</dbReference>